<proteinExistence type="predicted"/>
<protein>
    <submittedName>
        <fullName evidence="1">Uncharacterized protein</fullName>
    </submittedName>
</protein>
<dbReference type="Proteomes" id="UP000061432">
    <property type="component" value="Plasmid pMaq22A_3p"/>
</dbReference>
<dbReference type="AlphaFoldDB" id="A0A0C6FPX3"/>
<organism evidence="1 2">
    <name type="scientific">Methylobacterium aquaticum</name>
    <dbReference type="NCBI Taxonomy" id="270351"/>
    <lineage>
        <taxon>Bacteria</taxon>
        <taxon>Pseudomonadati</taxon>
        <taxon>Pseudomonadota</taxon>
        <taxon>Alphaproteobacteria</taxon>
        <taxon>Hyphomicrobiales</taxon>
        <taxon>Methylobacteriaceae</taxon>
        <taxon>Methylobacterium</taxon>
    </lineage>
</organism>
<dbReference type="EMBL" id="AP014707">
    <property type="protein sequence ID" value="BAQ50338.1"/>
    <property type="molecule type" value="Genomic_DNA"/>
</dbReference>
<reference evidence="1 2" key="1">
    <citation type="journal article" date="2015" name="Genome Announc.">
        <title>Complete Genome Sequence of Methylobacterium aquaticum Strain 22A, Isolated from Racomitrium japonicum Moss.</title>
        <authorList>
            <person name="Tani A."/>
            <person name="Ogura Y."/>
            <person name="Hayashi T."/>
            <person name="Kimbara K."/>
        </authorList>
    </citation>
    <scope>NUCLEOTIDE SEQUENCE [LARGE SCALE GENOMIC DNA]</scope>
    <source>
        <strain evidence="1 2">MA-22A</strain>
        <plasmid evidence="2">Plasmid pMaq22A_3p DNA</plasmid>
    </source>
</reference>
<reference evidence="2" key="2">
    <citation type="submission" date="2015-01" db="EMBL/GenBank/DDBJ databases">
        <title>Complete genome sequence of Methylobacterium aquaticum strain 22A.</title>
        <authorList>
            <person name="Tani A."/>
            <person name="Ogura Y."/>
            <person name="Hayashi T."/>
        </authorList>
    </citation>
    <scope>NUCLEOTIDE SEQUENCE [LARGE SCALE GENOMIC DNA]</scope>
    <source>
        <strain evidence="2">MA-22A</strain>
        <plasmid evidence="2">Plasmid pMaq22A_3p DNA</plasmid>
    </source>
</reference>
<evidence type="ECO:0000313" key="1">
    <source>
        <dbReference type="EMBL" id="BAQ50338.1"/>
    </source>
</evidence>
<sequence>MAYRLRVADPRDITGDHMLDVEYGAYIGPSDMAVGWPGTVTIDIYSAVTKRGACVVEKLTQPELNKLEASIDARHEFDD</sequence>
<dbReference type="OrthoDB" id="10004245at2"/>
<dbReference type="RefSeq" id="WP_060851380.1">
    <property type="nucleotide sequence ID" value="NZ_AP014707.1"/>
</dbReference>
<accession>A0A0C6FPX3</accession>
<name>A0A0C6FPX3_9HYPH</name>
<dbReference type="PATRIC" id="fig|270351.10.peg.7523"/>
<geneLocation type="plasmid" evidence="2">
    <name>pMaq22A_3p DNA</name>
</geneLocation>
<dbReference type="KEGG" id="maqu:Maq22A_3p50440"/>
<gene>
    <name evidence="1" type="ORF">Maq22A_3p50440</name>
</gene>
<evidence type="ECO:0000313" key="2">
    <source>
        <dbReference type="Proteomes" id="UP000061432"/>
    </source>
</evidence>
<keyword evidence="1" id="KW-0614">Plasmid</keyword>